<dbReference type="Proteomes" id="UP001497516">
    <property type="component" value="Chromosome 10"/>
</dbReference>
<dbReference type="AlphaFoldDB" id="A0AAV2D3A8"/>
<name>A0AAV2D3A8_9ROSI</name>
<dbReference type="EMBL" id="OZ034814">
    <property type="protein sequence ID" value="CAL1363946.1"/>
    <property type="molecule type" value="Genomic_DNA"/>
</dbReference>
<organism evidence="1 2">
    <name type="scientific">Linum trigynum</name>
    <dbReference type="NCBI Taxonomy" id="586398"/>
    <lineage>
        <taxon>Eukaryota</taxon>
        <taxon>Viridiplantae</taxon>
        <taxon>Streptophyta</taxon>
        <taxon>Embryophyta</taxon>
        <taxon>Tracheophyta</taxon>
        <taxon>Spermatophyta</taxon>
        <taxon>Magnoliopsida</taxon>
        <taxon>eudicotyledons</taxon>
        <taxon>Gunneridae</taxon>
        <taxon>Pentapetalae</taxon>
        <taxon>rosids</taxon>
        <taxon>fabids</taxon>
        <taxon>Malpighiales</taxon>
        <taxon>Linaceae</taxon>
        <taxon>Linum</taxon>
    </lineage>
</organism>
<gene>
    <name evidence="1" type="ORF">LTRI10_LOCUS10153</name>
</gene>
<reference evidence="1 2" key="1">
    <citation type="submission" date="2024-04" db="EMBL/GenBank/DDBJ databases">
        <authorList>
            <person name="Fracassetti M."/>
        </authorList>
    </citation>
    <scope>NUCLEOTIDE SEQUENCE [LARGE SCALE GENOMIC DNA]</scope>
</reference>
<sequence length="108" mass="12756">MNGRTTSFWHHPWLDYGICLKDHVLHNANTQQEDSSVADWTDDNEDWDWEKLHHLFPPDILSMIAGMEPPKSNLGKDKCIWGLKMDGQFRLKCIWGLERDGRFRLKYA</sequence>
<protein>
    <submittedName>
        <fullName evidence="1">Uncharacterized protein</fullName>
    </submittedName>
</protein>
<keyword evidence="2" id="KW-1185">Reference proteome</keyword>
<proteinExistence type="predicted"/>
<evidence type="ECO:0000313" key="1">
    <source>
        <dbReference type="EMBL" id="CAL1363946.1"/>
    </source>
</evidence>
<evidence type="ECO:0000313" key="2">
    <source>
        <dbReference type="Proteomes" id="UP001497516"/>
    </source>
</evidence>
<accession>A0AAV2D3A8</accession>